<evidence type="ECO:0000313" key="1">
    <source>
        <dbReference type="EMBL" id="KPC17702.1"/>
    </source>
</evidence>
<dbReference type="Proteomes" id="UP000037943">
    <property type="component" value="Unassembled WGS sequence"/>
</dbReference>
<proteinExistence type="predicted"/>
<accession>A0ABR5KSM3</accession>
<protein>
    <submittedName>
        <fullName evidence="1">Uncharacterized protein</fullName>
    </submittedName>
</protein>
<comment type="caution">
    <text evidence="1">The sequence shown here is derived from an EMBL/GenBank/DDBJ whole genome shotgun (WGS) entry which is preliminary data.</text>
</comment>
<gene>
    <name evidence="1" type="ORF">AC499_0904</name>
</gene>
<reference evidence="1 2" key="1">
    <citation type="submission" date="2015-07" db="EMBL/GenBank/DDBJ databases">
        <authorList>
            <person name="O'Brien H.E."/>
            <person name="Thakur S."/>
            <person name="Gong Y."/>
            <person name="Wang P.W."/>
            <person name="Guttman D.S."/>
        </authorList>
    </citation>
    <scope>NUCLEOTIDE SEQUENCE [LARGE SCALE GENOMIC DNA]</scope>
    <source>
        <strain evidence="1 2">107</strain>
    </source>
</reference>
<keyword evidence="2" id="KW-1185">Reference proteome</keyword>
<organism evidence="1 2">
    <name type="scientific">Pseudomonas amygdali pv. lachrymans</name>
    <name type="common">Pseudomonas syringae pv. lachrymans</name>
    <dbReference type="NCBI Taxonomy" id="53707"/>
    <lineage>
        <taxon>Bacteria</taxon>
        <taxon>Pseudomonadati</taxon>
        <taxon>Pseudomonadota</taxon>
        <taxon>Gammaproteobacteria</taxon>
        <taxon>Pseudomonadales</taxon>
        <taxon>Pseudomonadaceae</taxon>
        <taxon>Pseudomonas</taxon>
        <taxon>Pseudomonas amygdali</taxon>
    </lineage>
</organism>
<evidence type="ECO:0000313" key="2">
    <source>
        <dbReference type="Proteomes" id="UP000037943"/>
    </source>
</evidence>
<name>A0ABR5KSM3_PSEAV</name>
<dbReference type="EMBL" id="LGLK01000057">
    <property type="protein sequence ID" value="KPC17702.1"/>
    <property type="molecule type" value="Genomic_DNA"/>
</dbReference>
<sequence>MIIFFNAIVQDCAAKQIVIVKSVGAENLDQHEGVFDIGTFPT</sequence>
<reference evidence="1 2" key="2">
    <citation type="submission" date="2015-10" db="EMBL/GenBank/DDBJ databases">
        <title>Comparative genomics and high-throughput reverse genetic screens identify a new phytobacterial MAMP and an Arabidopsis receptor required for immune elicitation.</title>
        <authorList>
            <person name="Mott G.A."/>
            <person name="Thakur S."/>
            <person name="Wang P.W."/>
            <person name="Desveaux D."/>
            <person name="Guttman D.S."/>
        </authorList>
    </citation>
    <scope>NUCLEOTIDE SEQUENCE [LARGE SCALE GENOMIC DNA]</scope>
    <source>
        <strain evidence="1 2">107</strain>
    </source>
</reference>